<dbReference type="InterPro" id="IPR004104">
    <property type="entry name" value="Gfo/Idh/MocA-like_OxRdtase_C"/>
</dbReference>
<dbReference type="InterPro" id="IPR051450">
    <property type="entry name" value="Gfo/Idh/MocA_Oxidoreductases"/>
</dbReference>
<dbReference type="GO" id="GO:0000166">
    <property type="term" value="F:nucleotide binding"/>
    <property type="evidence" value="ECO:0007669"/>
    <property type="project" value="InterPro"/>
</dbReference>
<dbReference type="SUPFAM" id="SSF55347">
    <property type="entry name" value="Glyceraldehyde-3-phosphate dehydrogenase-like, C-terminal domain"/>
    <property type="match status" value="1"/>
</dbReference>
<gene>
    <name evidence="4" type="ORF">IAA67_04830</name>
</gene>
<feature type="domain" description="Gfo/Idh/MocA-like oxidoreductase N-terminal" evidence="2">
    <location>
        <begin position="5"/>
        <end position="127"/>
    </location>
</feature>
<comment type="caution">
    <text evidence="4">The sequence shown here is derived from an EMBL/GenBank/DDBJ whole genome shotgun (WGS) entry which is preliminary data.</text>
</comment>
<organism evidence="4 5">
    <name type="scientific">Candidatus Avoscillospira stercorigallinarum</name>
    <dbReference type="NCBI Taxonomy" id="2840708"/>
    <lineage>
        <taxon>Bacteria</taxon>
        <taxon>Bacillati</taxon>
        <taxon>Bacillota</taxon>
        <taxon>Clostridia</taxon>
        <taxon>Eubacteriales</taxon>
        <taxon>Oscillospiraceae</taxon>
        <taxon>Oscillospiraceae incertae sedis</taxon>
        <taxon>Candidatus Avoscillospira</taxon>
    </lineage>
</organism>
<evidence type="ECO:0000259" key="3">
    <source>
        <dbReference type="Pfam" id="PF02894"/>
    </source>
</evidence>
<dbReference type="PANTHER" id="PTHR43377">
    <property type="entry name" value="BILIVERDIN REDUCTASE A"/>
    <property type="match status" value="1"/>
</dbReference>
<dbReference type="Pfam" id="PF02894">
    <property type="entry name" value="GFO_IDH_MocA_C"/>
    <property type="match status" value="1"/>
</dbReference>
<dbReference type="AlphaFoldDB" id="A0A9D0Z685"/>
<dbReference type="InterPro" id="IPR036291">
    <property type="entry name" value="NAD(P)-bd_dom_sf"/>
</dbReference>
<dbReference type="PANTHER" id="PTHR43377:SF2">
    <property type="entry name" value="BINDING ROSSMANN FOLD OXIDOREDUCTASE, PUTATIVE (AFU_ORTHOLOGUE AFUA_4G00560)-RELATED"/>
    <property type="match status" value="1"/>
</dbReference>
<dbReference type="Pfam" id="PF01408">
    <property type="entry name" value="GFO_IDH_MocA"/>
    <property type="match status" value="1"/>
</dbReference>
<comment type="similarity">
    <text evidence="1">Belongs to the Gfo/Idh/MocA family.</text>
</comment>
<dbReference type="EMBL" id="DVFN01000070">
    <property type="protein sequence ID" value="HIQ69640.1"/>
    <property type="molecule type" value="Genomic_DNA"/>
</dbReference>
<sequence>MPMITVILIGAGQRGMDAYGAYALQHPEKMRVVAVAEPDPARRAAVAEAHHIPPERCFADWRPLLALGKIADGCMVCTQDRDHVEPATAALRLGYHVLCEKPMHPEAAQCIRLAEAVKASGKTLTVCHVLRYSPFFTQIKEILDSGRIGQVASIQHIESVGFFHQAHSFVRGNWRNAGESSPMILQKSCHDMDILLWLLGRHCKSVSSYGSLLHFKPENAPEGSTERCLDGCPHTADCPYYCVRLYDEDAAGFRRVLTLDDSPEAVAEALKTGPYGRCVYRCDNDVVDHQVVNLLFDGGVTASFTMCAFTQRCTRILNIMGTRGQIQADMGKNQILVSDFLTGNRDEITVRIPRGGHSGSDTGLMEGFVRTVETDGQFQRSSAEQSLESHLVALAAEESRLTGQTVDLREFREKYAK</sequence>
<evidence type="ECO:0000313" key="4">
    <source>
        <dbReference type="EMBL" id="HIQ69640.1"/>
    </source>
</evidence>
<proteinExistence type="inferred from homology"/>
<evidence type="ECO:0000313" key="5">
    <source>
        <dbReference type="Proteomes" id="UP000886874"/>
    </source>
</evidence>
<dbReference type="InterPro" id="IPR000683">
    <property type="entry name" value="Gfo/Idh/MocA-like_OxRdtase_N"/>
</dbReference>
<reference evidence="4" key="2">
    <citation type="journal article" date="2021" name="PeerJ">
        <title>Extensive microbial diversity within the chicken gut microbiome revealed by metagenomics and culture.</title>
        <authorList>
            <person name="Gilroy R."/>
            <person name="Ravi A."/>
            <person name="Getino M."/>
            <person name="Pursley I."/>
            <person name="Horton D.L."/>
            <person name="Alikhan N.F."/>
            <person name="Baker D."/>
            <person name="Gharbi K."/>
            <person name="Hall N."/>
            <person name="Watson M."/>
            <person name="Adriaenssens E.M."/>
            <person name="Foster-Nyarko E."/>
            <person name="Jarju S."/>
            <person name="Secka A."/>
            <person name="Antonio M."/>
            <person name="Oren A."/>
            <person name="Chaudhuri R.R."/>
            <person name="La Ragione R."/>
            <person name="Hildebrand F."/>
            <person name="Pallen M.J."/>
        </authorList>
    </citation>
    <scope>NUCLEOTIDE SEQUENCE</scope>
    <source>
        <strain evidence="4">ChiSjej2B20-13462</strain>
    </source>
</reference>
<reference evidence="4" key="1">
    <citation type="submission" date="2020-10" db="EMBL/GenBank/DDBJ databases">
        <authorList>
            <person name="Gilroy R."/>
        </authorList>
    </citation>
    <scope>NUCLEOTIDE SEQUENCE</scope>
    <source>
        <strain evidence="4">ChiSjej2B20-13462</strain>
    </source>
</reference>
<evidence type="ECO:0000256" key="1">
    <source>
        <dbReference type="ARBA" id="ARBA00010928"/>
    </source>
</evidence>
<dbReference type="SUPFAM" id="SSF51735">
    <property type="entry name" value="NAD(P)-binding Rossmann-fold domains"/>
    <property type="match status" value="1"/>
</dbReference>
<dbReference type="Proteomes" id="UP000886874">
    <property type="component" value="Unassembled WGS sequence"/>
</dbReference>
<dbReference type="Gene3D" id="3.30.360.10">
    <property type="entry name" value="Dihydrodipicolinate Reductase, domain 2"/>
    <property type="match status" value="1"/>
</dbReference>
<feature type="domain" description="Gfo/Idh/MocA-like oxidoreductase C-terminal" evidence="3">
    <location>
        <begin position="140"/>
        <end position="408"/>
    </location>
</feature>
<evidence type="ECO:0000259" key="2">
    <source>
        <dbReference type="Pfam" id="PF01408"/>
    </source>
</evidence>
<accession>A0A9D0Z685</accession>
<dbReference type="Gene3D" id="3.40.50.720">
    <property type="entry name" value="NAD(P)-binding Rossmann-like Domain"/>
    <property type="match status" value="1"/>
</dbReference>
<name>A0A9D0Z685_9FIRM</name>
<protein>
    <submittedName>
        <fullName evidence="4">Gfo/Idh/MocA family oxidoreductase</fullName>
    </submittedName>
</protein>